<dbReference type="Pfam" id="PF04324">
    <property type="entry name" value="Fer2_BFD"/>
    <property type="match status" value="1"/>
</dbReference>
<dbReference type="Proteomes" id="UP001165492">
    <property type="component" value="Unassembled WGS sequence"/>
</dbReference>
<protein>
    <submittedName>
        <fullName evidence="2">(2Fe-2S)-binding protein</fullName>
    </submittedName>
</protein>
<proteinExistence type="predicted"/>
<evidence type="ECO:0000313" key="3">
    <source>
        <dbReference type="Proteomes" id="UP001165492"/>
    </source>
</evidence>
<dbReference type="EMBL" id="JAJHJB010000002">
    <property type="protein sequence ID" value="MCC5464258.1"/>
    <property type="molecule type" value="Genomic_DNA"/>
</dbReference>
<gene>
    <name evidence="2" type="ORF">LMF89_02620</name>
</gene>
<evidence type="ECO:0000313" key="2">
    <source>
        <dbReference type="EMBL" id="MCC5464258.1"/>
    </source>
</evidence>
<accession>A0ABS8HPS9</accession>
<keyword evidence="3" id="KW-1185">Reference proteome</keyword>
<organism evidence="2 3">
    <name type="scientific">Pelosinus baikalensis</name>
    <dbReference type="NCBI Taxonomy" id="2892015"/>
    <lineage>
        <taxon>Bacteria</taxon>
        <taxon>Bacillati</taxon>
        <taxon>Bacillota</taxon>
        <taxon>Negativicutes</taxon>
        <taxon>Selenomonadales</taxon>
        <taxon>Sporomusaceae</taxon>
        <taxon>Pelosinus</taxon>
    </lineage>
</organism>
<evidence type="ECO:0000259" key="1">
    <source>
        <dbReference type="Pfam" id="PF04324"/>
    </source>
</evidence>
<reference evidence="2" key="1">
    <citation type="submission" date="2021-11" db="EMBL/GenBank/DDBJ databases">
        <title>Description of a new species Pelosinus isolated from the bottom sediments of Lake Baikal.</title>
        <authorList>
            <person name="Zakharyuk A."/>
        </authorList>
    </citation>
    <scope>NUCLEOTIDE SEQUENCE</scope>
    <source>
        <strain evidence="2">Bkl1</strain>
    </source>
</reference>
<dbReference type="RefSeq" id="WP_229533762.1">
    <property type="nucleotide sequence ID" value="NZ_JAJHJB010000002.1"/>
</dbReference>
<dbReference type="InterPro" id="IPR041854">
    <property type="entry name" value="BFD-like_2Fe2S-bd_dom_sf"/>
</dbReference>
<comment type="caution">
    <text evidence="2">The sequence shown here is derived from an EMBL/GenBank/DDBJ whole genome shotgun (WGS) entry which is preliminary data.</text>
</comment>
<name>A0ABS8HPS9_9FIRM</name>
<sequence>MSDNVNQEILDKLTKVCICKAISKASIKKIIASGADTLEKVQRECGAGSGPCGGKRCTPKIKELLEFQS</sequence>
<feature type="domain" description="BFD-like [2Fe-2S]-binding" evidence="1">
    <location>
        <begin position="16"/>
        <end position="66"/>
    </location>
</feature>
<dbReference type="InterPro" id="IPR007419">
    <property type="entry name" value="BFD-like_2Fe2S-bd_dom"/>
</dbReference>
<dbReference type="Gene3D" id="1.10.10.1100">
    <property type="entry name" value="BFD-like [2Fe-2S]-binding domain"/>
    <property type="match status" value="1"/>
</dbReference>